<comment type="caution">
    <text evidence="1">The sequence shown here is derived from an EMBL/GenBank/DDBJ whole genome shotgun (WGS) entry which is preliminary data.</text>
</comment>
<protein>
    <submittedName>
        <fullName evidence="1">Uncharacterized protein</fullName>
    </submittedName>
</protein>
<proteinExistence type="predicted"/>
<dbReference type="Proteomes" id="UP001054945">
    <property type="component" value="Unassembled WGS sequence"/>
</dbReference>
<dbReference type="AlphaFoldDB" id="A0AAV4PT27"/>
<gene>
    <name evidence="1" type="ORF">CEXT_650561</name>
</gene>
<dbReference type="EMBL" id="BPLR01005221">
    <property type="protein sequence ID" value="GIY00743.1"/>
    <property type="molecule type" value="Genomic_DNA"/>
</dbReference>
<organism evidence="1 2">
    <name type="scientific">Caerostris extrusa</name>
    <name type="common">Bark spider</name>
    <name type="synonym">Caerostris bankana</name>
    <dbReference type="NCBI Taxonomy" id="172846"/>
    <lineage>
        <taxon>Eukaryota</taxon>
        <taxon>Metazoa</taxon>
        <taxon>Ecdysozoa</taxon>
        <taxon>Arthropoda</taxon>
        <taxon>Chelicerata</taxon>
        <taxon>Arachnida</taxon>
        <taxon>Araneae</taxon>
        <taxon>Araneomorphae</taxon>
        <taxon>Entelegynae</taxon>
        <taxon>Araneoidea</taxon>
        <taxon>Araneidae</taxon>
        <taxon>Caerostris</taxon>
    </lineage>
</organism>
<keyword evidence="2" id="KW-1185">Reference proteome</keyword>
<sequence>MNYWALSHLGNHTDYGHHHRSRAIVLYYWASLHLGNHTGLLGIIAESGIHRPELLLDDELGVTLLHLGQKGKERSHLKTKGQLKQAWKSMKLKTMLPIKKTFRHEMPAAYKIWKAIFSFRKGKKIGEKDSTPRHQ</sequence>
<evidence type="ECO:0000313" key="1">
    <source>
        <dbReference type="EMBL" id="GIY00743.1"/>
    </source>
</evidence>
<name>A0AAV4PT27_CAEEX</name>
<evidence type="ECO:0000313" key="2">
    <source>
        <dbReference type="Proteomes" id="UP001054945"/>
    </source>
</evidence>
<reference evidence="1 2" key="1">
    <citation type="submission" date="2021-06" db="EMBL/GenBank/DDBJ databases">
        <title>Caerostris extrusa draft genome.</title>
        <authorList>
            <person name="Kono N."/>
            <person name="Arakawa K."/>
        </authorList>
    </citation>
    <scope>NUCLEOTIDE SEQUENCE [LARGE SCALE GENOMIC DNA]</scope>
</reference>
<accession>A0AAV4PT27</accession>